<dbReference type="Proteomes" id="UP000573603">
    <property type="component" value="Unassembled WGS sequence"/>
</dbReference>
<feature type="region of interest" description="Disordered" evidence="1">
    <location>
        <begin position="173"/>
        <end position="192"/>
    </location>
</feature>
<feature type="region of interest" description="Disordered" evidence="1">
    <location>
        <begin position="132"/>
        <end position="152"/>
    </location>
</feature>
<sequence>MDDPTYTWPAWKFGLKREDLSNKLHNQYNTYLAPIQSPEAFYHDISEIAHTARSAAEFHHLAHDRRQQRLNELNEALESASFEIIGNPRLIETPQWEHAIQLFRTNSLDSLVQYFASYLPQEHRWHPLHQDTALSGADGSEELSKRHTSGTTRKLNQVSTGAGILDGITREAGEQKRGEMRNNNPRHRARPSTNICSREVGFENTHSAAQRRASFDRHTETKGPFLNSTPRNPSYTVGLKLQPAVRKRYSVVMAGTSLWDYIFMRTSIFVLHLIAPLSIVVSLVLSLVTLPFQIPSLLKAWFILEALFYIFIYLPLNSHLQKPANHPTAPCRADRQRLFQQCHDNIPDAGQYLRRWFRDAPEHEIKRENVKDFFRWGFLNMEGCDSTYDDELEEYVEELEDLLGRKLEPGRGDAKCLRMTLDKVEMLHRSLTWYLCIFVVDTIASAYLLYHSFGFHRTSISQFLSTFPLRPLSLVTPYKSPAKGLTYWHHPHTSRTKLPILFIHGIGVGLYPYINFLAEINTADSADGDVGIIAVEILSVSSRITGSALLKEEMCEEIHRILSSHGWEKCVLVSHSYGSVIAAQLLRDPKTSTSIGPVVFIDPVSFLLHLPDVAYNFICRLPSETKEYLLSYFGSKDIGIAHTLFRRFFWADNLLWKEDLQNHPAVVALASKDSIIDTKSIRAYLVGSKDWTRSPPTEDTGETASDGNLDVIWFEDLDHGQAFDHKTTRLPLVEVVRAFCNEPASPVMADEVRKK</sequence>
<dbReference type="SUPFAM" id="SSF53474">
    <property type="entry name" value="alpha/beta-Hydrolases"/>
    <property type="match status" value="1"/>
</dbReference>
<accession>A0A8H5DP26</accession>
<keyword evidence="2" id="KW-0812">Transmembrane</keyword>
<dbReference type="InterPro" id="IPR029058">
    <property type="entry name" value="AB_hydrolase_fold"/>
</dbReference>
<organism evidence="3 4">
    <name type="scientific">Fusarium anthophilum</name>
    <dbReference type="NCBI Taxonomy" id="48485"/>
    <lineage>
        <taxon>Eukaryota</taxon>
        <taxon>Fungi</taxon>
        <taxon>Dikarya</taxon>
        <taxon>Ascomycota</taxon>
        <taxon>Pezizomycotina</taxon>
        <taxon>Sordariomycetes</taxon>
        <taxon>Hypocreomycetidae</taxon>
        <taxon>Hypocreales</taxon>
        <taxon>Nectriaceae</taxon>
        <taxon>Fusarium</taxon>
        <taxon>Fusarium fujikuroi species complex</taxon>
    </lineage>
</organism>
<dbReference type="EMBL" id="JABEVY010000519">
    <property type="protein sequence ID" value="KAF5230525.1"/>
    <property type="molecule type" value="Genomic_DNA"/>
</dbReference>
<dbReference type="PANTHER" id="PTHR37471">
    <property type="entry name" value="UNNAMED PRODUCT"/>
    <property type="match status" value="1"/>
</dbReference>
<reference evidence="3 4" key="1">
    <citation type="journal article" date="2020" name="BMC Genomics">
        <title>Correction to: Identification and distribution of gene clusters required for synthesis of sphingolipid metabolism inhibitors in diverse species of the filamentous fungus Fusarium.</title>
        <authorList>
            <person name="Kim H.S."/>
            <person name="Lohmar J.M."/>
            <person name="Busman M."/>
            <person name="Brown D.W."/>
            <person name="Naumann T.A."/>
            <person name="Divon H.H."/>
            <person name="Lysoe E."/>
            <person name="Uhlig S."/>
            <person name="Proctor R.H."/>
        </authorList>
    </citation>
    <scope>NUCLEOTIDE SEQUENCE [LARGE SCALE GENOMIC DNA]</scope>
    <source>
        <strain evidence="3 4">NRRL 25214</strain>
    </source>
</reference>
<evidence type="ECO:0000256" key="1">
    <source>
        <dbReference type="SAM" id="MobiDB-lite"/>
    </source>
</evidence>
<evidence type="ECO:0000256" key="2">
    <source>
        <dbReference type="SAM" id="Phobius"/>
    </source>
</evidence>
<gene>
    <name evidence="3" type="ORF">FANTH_13797</name>
</gene>
<feature type="transmembrane region" description="Helical" evidence="2">
    <location>
        <begin position="431"/>
        <end position="450"/>
    </location>
</feature>
<evidence type="ECO:0000313" key="3">
    <source>
        <dbReference type="EMBL" id="KAF5230525.1"/>
    </source>
</evidence>
<name>A0A8H5DP26_9HYPO</name>
<comment type="caution">
    <text evidence="3">The sequence shown here is derived from an EMBL/GenBank/DDBJ whole genome shotgun (WGS) entry which is preliminary data.</text>
</comment>
<feature type="transmembrane region" description="Helical" evidence="2">
    <location>
        <begin position="298"/>
        <end position="316"/>
    </location>
</feature>
<dbReference type="Gene3D" id="3.40.50.1820">
    <property type="entry name" value="alpha/beta hydrolase"/>
    <property type="match status" value="1"/>
</dbReference>
<keyword evidence="4" id="KW-1185">Reference proteome</keyword>
<feature type="transmembrane region" description="Helical" evidence="2">
    <location>
        <begin position="268"/>
        <end position="292"/>
    </location>
</feature>
<proteinExistence type="predicted"/>
<dbReference type="AlphaFoldDB" id="A0A8H5DP26"/>
<keyword evidence="2" id="KW-1133">Transmembrane helix</keyword>
<dbReference type="PANTHER" id="PTHR37471:SF1">
    <property type="entry name" value="AB HYDROLASE-1 DOMAIN-CONTAINING PROTEIN"/>
    <property type="match status" value="1"/>
</dbReference>
<keyword evidence="2" id="KW-0472">Membrane</keyword>
<protein>
    <recommendedName>
        <fullName evidence="5">AB hydrolase-1 domain-containing protein</fullName>
    </recommendedName>
</protein>
<evidence type="ECO:0000313" key="4">
    <source>
        <dbReference type="Proteomes" id="UP000573603"/>
    </source>
</evidence>
<evidence type="ECO:0008006" key="5">
    <source>
        <dbReference type="Google" id="ProtNLM"/>
    </source>
</evidence>